<dbReference type="EMBL" id="LVWL01000010">
    <property type="protein sequence ID" value="ORI09467.1"/>
    <property type="molecule type" value="Genomic_DNA"/>
</dbReference>
<organism evidence="1 2">
    <name type="scientific">Campylobacter concisus</name>
    <dbReference type="NCBI Taxonomy" id="199"/>
    <lineage>
        <taxon>Bacteria</taxon>
        <taxon>Pseudomonadati</taxon>
        <taxon>Campylobacterota</taxon>
        <taxon>Epsilonproteobacteria</taxon>
        <taxon>Campylobacterales</taxon>
        <taxon>Campylobacteraceae</taxon>
        <taxon>Campylobacter</taxon>
    </lineage>
</organism>
<reference evidence="1 2" key="1">
    <citation type="journal article" date="2017" name="Gene Rep">
        <title>The ribosomal RNA operon (rrn) of Campylobacter concisus supports molecular typing to genomospecies level.</title>
        <authorList>
            <person name="Huq M."/>
            <person name="Van T.T.H."/>
            <person name="Gurtler V."/>
            <person name="Elshagmani E."/>
            <person name="Allemailem K.S."/>
            <person name="Smooker P.M."/>
            <person name="Istivan T.S."/>
        </authorList>
    </citation>
    <scope>NUCLEOTIDE SEQUENCE [LARGE SCALE GENOMIC DNA]</scope>
    <source>
        <strain evidence="1 2">RCH 26</strain>
    </source>
</reference>
<dbReference type="Proteomes" id="UP000192671">
    <property type="component" value="Unassembled WGS sequence"/>
</dbReference>
<sequence length="269" mass="31418">MVSLLCGCCNKKKDFTFFIERILFFRSNTENLNASIDEKYDKKDALFDCGFSGNSCIRDKRISSLFGLGFYFSAYTNSSIKKANAPLHMHYNSDDAADYEYRVGTDFLTPSGKINIMDLPSSSEISSYFDSNLFFSFSDRSDYFYFCIPASFNYAKYTSRLSFSDFSCYSSSSPFFRSDLRLGLLDCDYTGIHTEAFNLFSIFSSFVNKSFVYEFSDFINIFENYLSSFYSQFYSDVTNFNLQHRYLSVYRFSKKEYYAYLQNYTTARQ</sequence>
<dbReference type="AlphaFoldDB" id="A0A1X0U519"/>
<comment type="caution">
    <text evidence="1">The sequence shown here is derived from an EMBL/GenBank/DDBJ whole genome shotgun (WGS) entry which is preliminary data.</text>
</comment>
<protein>
    <submittedName>
        <fullName evidence="1">Uncharacterized protein</fullName>
    </submittedName>
</protein>
<name>A0A1X0U519_9BACT</name>
<proteinExistence type="predicted"/>
<accession>A0A1X0U519</accession>
<evidence type="ECO:0000313" key="1">
    <source>
        <dbReference type="EMBL" id="ORI09467.1"/>
    </source>
</evidence>
<gene>
    <name evidence="1" type="ORF">A3835_09695</name>
</gene>
<evidence type="ECO:0000313" key="2">
    <source>
        <dbReference type="Proteomes" id="UP000192671"/>
    </source>
</evidence>